<comment type="caution">
    <text evidence="2">The sequence shown here is derived from an EMBL/GenBank/DDBJ whole genome shotgun (WGS) entry which is preliminary data.</text>
</comment>
<evidence type="ECO:0000313" key="3">
    <source>
        <dbReference type="Proteomes" id="UP000289886"/>
    </source>
</evidence>
<feature type="region of interest" description="Disordered" evidence="1">
    <location>
        <begin position="1"/>
        <end position="40"/>
    </location>
</feature>
<sequence>MSHISGWQESQESQEKGNGKQHRGLRDERISEKCSNKQPPLSRARINSIHFCQIPIKDLITGIITDSIMGQLVLQQANHPS</sequence>
<proteinExistence type="predicted"/>
<feature type="compositionally biased region" description="Basic and acidic residues" evidence="1">
    <location>
        <begin position="13"/>
        <end position="35"/>
    </location>
</feature>
<evidence type="ECO:0000313" key="2">
    <source>
        <dbReference type="EMBL" id="RXM98997.1"/>
    </source>
</evidence>
<feature type="compositionally biased region" description="Polar residues" evidence="1">
    <location>
        <begin position="1"/>
        <end position="11"/>
    </location>
</feature>
<organism evidence="2 3">
    <name type="scientific">Acipenser ruthenus</name>
    <name type="common">Sterlet sturgeon</name>
    <dbReference type="NCBI Taxonomy" id="7906"/>
    <lineage>
        <taxon>Eukaryota</taxon>
        <taxon>Metazoa</taxon>
        <taxon>Chordata</taxon>
        <taxon>Craniata</taxon>
        <taxon>Vertebrata</taxon>
        <taxon>Euteleostomi</taxon>
        <taxon>Actinopterygii</taxon>
        <taxon>Chondrostei</taxon>
        <taxon>Acipenseriformes</taxon>
        <taxon>Acipenseridae</taxon>
        <taxon>Acipenser</taxon>
    </lineage>
</organism>
<keyword evidence="3" id="KW-1185">Reference proteome</keyword>
<dbReference type="EMBL" id="SCEB01000497">
    <property type="protein sequence ID" value="RXM98997.1"/>
    <property type="molecule type" value="Genomic_DNA"/>
</dbReference>
<gene>
    <name evidence="2" type="ORF">EOD39_12301</name>
</gene>
<dbReference type="AlphaFoldDB" id="A0A662YR01"/>
<protein>
    <submittedName>
        <fullName evidence="2">Uncharacterized protein</fullName>
    </submittedName>
</protein>
<reference evidence="2 3" key="1">
    <citation type="submission" date="2019-01" db="EMBL/GenBank/DDBJ databases">
        <title>Draft Genome and Complete Hox-Cluster Characterization of the Sterlet Sturgeon (Acipenser ruthenus).</title>
        <authorList>
            <person name="Wei Q."/>
        </authorList>
    </citation>
    <scope>NUCLEOTIDE SEQUENCE [LARGE SCALE GENOMIC DNA]</scope>
    <source>
        <strain evidence="2">WHYD16114868_AA</strain>
        <tissue evidence="2">Blood</tissue>
    </source>
</reference>
<accession>A0A662YR01</accession>
<name>A0A662YR01_ACIRT</name>
<evidence type="ECO:0000256" key="1">
    <source>
        <dbReference type="SAM" id="MobiDB-lite"/>
    </source>
</evidence>
<dbReference type="Proteomes" id="UP000289886">
    <property type="component" value="Unassembled WGS sequence"/>
</dbReference>